<dbReference type="InterPro" id="IPR002048">
    <property type="entry name" value="EF_hand_dom"/>
</dbReference>
<dbReference type="SUPFAM" id="SSF47473">
    <property type="entry name" value="EF-hand"/>
    <property type="match status" value="1"/>
</dbReference>
<feature type="domain" description="EF-hand" evidence="1">
    <location>
        <begin position="8"/>
        <end position="43"/>
    </location>
</feature>
<dbReference type="CDD" id="cd00051">
    <property type="entry name" value="EFh"/>
    <property type="match status" value="1"/>
</dbReference>
<proteinExistence type="predicted"/>
<protein>
    <submittedName>
        <fullName evidence="2">Ca2+-binding EF-hand superfamily protein</fullName>
    </submittedName>
</protein>
<dbReference type="AlphaFoldDB" id="A0A7W8QHR8"/>
<dbReference type="Gene3D" id="1.10.238.10">
    <property type="entry name" value="EF-hand"/>
    <property type="match status" value="1"/>
</dbReference>
<name>A0A7W8QHR8_9ACTN</name>
<gene>
    <name evidence="2" type="ORF">HDA36_000044</name>
</gene>
<dbReference type="RefSeq" id="WP_184387470.1">
    <property type="nucleotide sequence ID" value="NZ_BAAAJD010000209.1"/>
</dbReference>
<dbReference type="GO" id="GO:0005509">
    <property type="term" value="F:calcium ion binding"/>
    <property type="evidence" value="ECO:0007669"/>
    <property type="project" value="InterPro"/>
</dbReference>
<dbReference type="SMART" id="SM00054">
    <property type="entry name" value="EFh"/>
    <property type="match status" value="3"/>
</dbReference>
<comment type="caution">
    <text evidence="2">The sequence shown here is derived from an EMBL/GenBank/DDBJ whole genome shotgun (WGS) entry which is preliminary data.</text>
</comment>
<reference evidence="2 3" key="1">
    <citation type="submission" date="2020-08" db="EMBL/GenBank/DDBJ databases">
        <title>Sequencing the genomes of 1000 actinobacteria strains.</title>
        <authorList>
            <person name="Klenk H.-P."/>
        </authorList>
    </citation>
    <scope>NUCLEOTIDE SEQUENCE [LARGE SCALE GENOMIC DNA]</scope>
    <source>
        <strain evidence="2 3">DSM 44551</strain>
    </source>
</reference>
<evidence type="ECO:0000313" key="2">
    <source>
        <dbReference type="EMBL" id="MBB5429960.1"/>
    </source>
</evidence>
<dbReference type="EMBL" id="JACHDB010000001">
    <property type="protein sequence ID" value="MBB5429960.1"/>
    <property type="molecule type" value="Genomic_DNA"/>
</dbReference>
<evidence type="ECO:0000313" key="3">
    <source>
        <dbReference type="Proteomes" id="UP000572635"/>
    </source>
</evidence>
<dbReference type="InterPro" id="IPR011992">
    <property type="entry name" value="EF-hand-dom_pair"/>
</dbReference>
<dbReference type="Pfam" id="PF13499">
    <property type="entry name" value="EF-hand_7"/>
    <property type="match status" value="1"/>
</dbReference>
<dbReference type="Proteomes" id="UP000572635">
    <property type="component" value="Unassembled WGS sequence"/>
</dbReference>
<evidence type="ECO:0000259" key="1">
    <source>
        <dbReference type="PROSITE" id="PS50222"/>
    </source>
</evidence>
<dbReference type="Pfam" id="PF13202">
    <property type="entry name" value="EF-hand_5"/>
    <property type="match status" value="1"/>
</dbReference>
<dbReference type="PROSITE" id="PS50222">
    <property type="entry name" value="EF_HAND_2"/>
    <property type="match status" value="2"/>
</dbReference>
<dbReference type="PROSITE" id="PS00018">
    <property type="entry name" value="EF_HAND_1"/>
    <property type="match status" value="2"/>
</dbReference>
<keyword evidence="3" id="KW-1185">Reference proteome</keyword>
<organism evidence="2 3">
    <name type="scientific">Nocardiopsis composta</name>
    <dbReference type="NCBI Taxonomy" id="157465"/>
    <lineage>
        <taxon>Bacteria</taxon>
        <taxon>Bacillati</taxon>
        <taxon>Actinomycetota</taxon>
        <taxon>Actinomycetes</taxon>
        <taxon>Streptosporangiales</taxon>
        <taxon>Nocardiopsidaceae</taxon>
        <taxon>Nocardiopsis</taxon>
    </lineage>
</organism>
<dbReference type="InterPro" id="IPR018247">
    <property type="entry name" value="EF_Hand_1_Ca_BS"/>
</dbReference>
<sequence length="183" mass="20038">METVSAAAIAERFGRLFDTLDSDGDGAVDREDYRRLVDRYTQGYSLDADDRRTQALATSYQMLWLELLRHSPAPADHRLDRAAFIRAMHAVAEDGSRFNATEGLADAVFDLLDSDDSGSISEAEYLRYAEVLGAGADTARGRFKALDTDGDGSIGREEFIQSAREFLFGADTESAGGFVFGMV</sequence>
<feature type="domain" description="EF-hand" evidence="1">
    <location>
        <begin position="134"/>
        <end position="169"/>
    </location>
</feature>
<accession>A0A7W8QHR8</accession>